<proteinExistence type="predicted"/>
<protein>
    <submittedName>
        <fullName evidence="1">Uncharacterized protein</fullName>
    </submittedName>
</protein>
<dbReference type="Proteomes" id="UP000006327">
    <property type="component" value="Unassembled WGS sequence"/>
</dbReference>
<reference evidence="1 2" key="1">
    <citation type="journal article" date="2017" name="Antonie Van Leeuwenhoek">
        <title>Rhizobium rhizosphaerae sp. nov., a novel species isolated from rice rhizosphere.</title>
        <authorList>
            <person name="Zhao J.J."/>
            <person name="Zhang J."/>
            <person name="Zhang R.J."/>
            <person name="Zhang C.W."/>
            <person name="Yin H.Q."/>
            <person name="Zhang X.X."/>
        </authorList>
    </citation>
    <scope>NUCLEOTIDE SEQUENCE [LARGE SCALE GENOMIC DNA]</scope>
    <source>
        <strain evidence="1 2">BSs20135</strain>
    </source>
</reference>
<gene>
    <name evidence="1" type="ORF">GARC_0664</name>
</gene>
<organism evidence="1 2">
    <name type="scientific">Paraglaciecola arctica BSs20135</name>
    <dbReference type="NCBI Taxonomy" id="493475"/>
    <lineage>
        <taxon>Bacteria</taxon>
        <taxon>Pseudomonadati</taxon>
        <taxon>Pseudomonadota</taxon>
        <taxon>Gammaproteobacteria</taxon>
        <taxon>Alteromonadales</taxon>
        <taxon>Alteromonadaceae</taxon>
        <taxon>Paraglaciecola</taxon>
    </lineage>
</organism>
<dbReference type="AlphaFoldDB" id="K6Z2F7"/>
<evidence type="ECO:0000313" key="2">
    <source>
        <dbReference type="Proteomes" id="UP000006327"/>
    </source>
</evidence>
<name>K6Z2F7_9ALTE</name>
<dbReference type="EMBL" id="BAEO01000009">
    <property type="protein sequence ID" value="GAC17645.1"/>
    <property type="molecule type" value="Genomic_DNA"/>
</dbReference>
<keyword evidence="2" id="KW-1185">Reference proteome</keyword>
<comment type="caution">
    <text evidence="1">The sequence shown here is derived from an EMBL/GenBank/DDBJ whole genome shotgun (WGS) entry which is preliminary data.</text>
</comment>
<dbReference type="STRING" id="493475.GARC_0664"/>
<accession>K6Z2F7</accession>
<sequence length="41" mass="4752">MSFCFTFLVMSQEIETIHNNKLFANSFKVILVIGNRQTLSE</sequence>
<evidence type="ECO:0000313" key="1">
    <source>
        <dbReference type="EMBL" id="GAC17645.1"/>
    </source>
</evidence>